<evidence type="ECO:0000259" key="10">
    <source>
        <dbReference type="Pfam" id="PF00324"/>
    </source>
</evidence>
<keyword evidence="4" id="KW-1003">Cell membrane</keyword>
<dbReference type="Pfam" id="PF00324">
    <property type="entry name" value="AA_permease"/>
    <property type="match status" value="1"/>
</dbReference>
<feature type="transmembrane region" description="Helical" evidence="9">
    <location>
        <begin position="345"/>
        <end position="363"/>
    </location>
</feature>
<feature type="domain" description="Amino acid permease/ SLC12A" evidence="10">
    <location>
        <begin position="25"/>
        <end position="449"/>
    </location>
</feature>
<dbReference type="GO" id="GO:0005886">
    <property type="term" value="C:plasma membrane"/>
    <property type="evidence" value="ECO:0007669"/>
    <property type="project" value="UniProtKB-SubCell"/>
</dbReference>
<gene>
    <name evidence="11" type="ORF">FB554_0705</name>
</gene>
<feature type="transmembrane region" description="Helical" evidence="9">
    <location>
        <begin position="26"/>
        <end position="43"/>
    </location>
</feature>
<evidence type="ECO:0000256" key="3">
    <source>
        <dbReference type="ARBA" id="ARBA00022448"/>
    </source>
</evidence>
<keyword evidence="6" id="KW-0029">Amino-acid transport</keyword>
<dbReference type="RefSeq" id="WP_142004655.1">
    <property type="nucleotide sequence ID" value="NZ_CAJTBP010000001.1"/>
</dbReference>
<proteinExistence type="inferred from homology"/>
<dbReference type="InterPro" id="IPR004841">
    <property type="entry name" value="AA-permease/SLC12A_dom"/>
</dbReference>
<dbReference type="FunFam" id="1.20.1740.10:FF:000001">
    <property type="entry name" value="Amino acid permease"/>
    <property type="match status" value="1"/>
</dbReference>
<dbReference type="PIRSF" id="PIRSF006060">
    <property type="entry name" value="AA_transporter"/>
    <property type="match status" value="1"/>
</dbReference>
<feature type="transmembrane region" description="Helical" evidence="9">
    <location>
        <begin position="208"/>
        <end position="229"/>
    </location>
</feature>
<feature type="transmembrane region" description="Helical" evidence="9">
    <location>
        <begin position="281"/>
        <end position="301"/>
    </location>
</feature>
<evidence type="ECO:0000256" key="9">
    <source>
        <dbReference type="SAM" id="Phobius"/>
    </source>
</evidence>
<dbReference type="GO" id="GO:0006865">
    <property type="term" value="P:amino acid transport"/>
    <property type="evidence" value="ECO:0007669"/>
    <property type="project" value="UniProtKB-KW"/>
</dbReference>
<evidence type="ECO:0000256" key="5">
    <source>
        <dbReference type="ARBA" id="ARBA00022692"/>
    </source>
</evidence>
<evidence type="ECO:0000313" key="12">
    <source>
        <dbReference type="Proteomes" id="UP000318336"/>
    </source>
</evidence>
<feature type="transmembrane region" description="Helical" evidence="9">
    <location>
        <begin position="134"/>
        <end position="155"/>
    </location>
</feature>
<evidence type="ECO:0000256" key="7">
    <source>
        <dbReference type="ARBA" id="ARBA00022989"/>
    </source>
</evidence>
<keyword evidence="8 9" id="KW-0472">Membrane</keyword>
<feature type="transmembrane region" description="Helical" evidence="9">
    <location>
        <begin position="250"/>
        <end position="269"/>
    </location>
</feature>
<comment type="caution">
    <text evidence="11">The sequence shown here is derived from an EMBL/GenBank/DDBJ whole genome shotgun (WGS) entry which is preliminary data.</text>
</comment>
<dbReference type="GO" id="GO:0055085">
    <property type="term" value="P:transmembrane transport"/>
    <property type="evidence" value="ECO:0007669"/>
    <property type="project" value="InterPro"/>
</dbReference>
<feature type="transmembrane region" description="Helical" evidence="9">
    <location>
        <begin position="369"/>
        <end position="395"/>
    </location>
</feature>
<feature type="transmembrane region" description="Helical" evidence="9">
    <location>
        <begin position="415"/>
        <end position="434"/>
    </location>
</feature>
<organism evidence="11 12">
    <name type="scientific">Barrientosiimonas humi</name>
    <dbReference type="NCBI Taxonomy" id="999931"/>
    <lineage>
        <taxon>Bacteria</taxon>
        <taxon>Bacillati</taxon>
        <taxon>Actinomycetota</taxon>
        <taxon>Actinomycetes</taxon>
        <taxon>Micrococcales</taxon>
        <taxon>Dermacoccaceae</taxon>
        <taxon>Barrientosiimonas</taxon>
    </lineage>
</organism>
<accession>A0A542X9R9</accession>
<sequence length="466" mass="50386">MAHAMHDTETAPEEQTLQRGLSNRHIQLMAIGGAIGTGLFMGSGKGISLAGPAIAGVYAVIGLMLFFMMRAMGEMLLSDGRYRTFSDMVEDILGPWAGFSIGWTYWLCWIITGIAEVVAVTTYVAYWWPDLPPWIPAVAMVALIVGLNMMAVRLFGEMEFWFALIKIVAIVALVGVGLWLVITGFTGSDGTTASVSNLWEHGGIVPNGMHGVLTGFQIAIFSFVGLELVGTTAAEAKDPQRTLPRAINAIPIRILLFYVAALVVLMMVTPWTNARADQSPFVQTFALAGLAAAAGVINFVVITSAASSCNSGTYSTSRMLLGLASRRSAPKALDHLSSRHTPDRALLVSAVCLLLAVPLLYATGGVAEAFTLATTVSSVLFLFVWTLILVSYLVYRRNLPERHERSHYRMPGGVVTTWMVLVFFAFVVWTLTLADDTRQGLLASLIWFAVLGAGLLLRRRARAHAA</sequence>
<keyword evidence="12" id="KW-1185">Reference proteome</keyword>
<comment type="subcellular location">
    <subcellularLocation>
        <location evidence="1">Cell membrane</location>
        <topology evidence="1">Multi-pass membrane protein</topology>
    </subcellularLocation>
</comment>
<feature type="transmembrane region" description="Helical" evidence="9">
    <location>
        <begin position="49"/>
        <end position="68"/>
    </location>
</feature>
<protein>
    <submittedName>
        <fullName evidence="11">D-serine/D-alanine/glycine transporter</fullName>
    </submittedName>
</protein>
<dbReference type="Proteomes" id="UP000318336">
    <property type="component" value="Unassembled WGS sequence"/>
</dbReference>
<dbReference type="AlphaFoldDB" id="A0A542X9R9"/>
<feature type="transmembrane region" description="Helical" evidence="9">
    <location>
        <begin position="440"/>
        <end position="457"/>
    </location>
</feature>
<evidence type="ECO:0000256" key="2">
    <source>
        <dbReference type="ARBA" id="ARBA00008583"/>
    </source>
</evidence>
<dbReference type="EMBL" id="VFOK01000001">
    <property type="protein sequence ID" value="TQL32579.1"/>
    <property type="molecule type" value="Genomic_DNA"/>
</dbReference>
<feature type="transmembrane region" description="Helical" evidence="9">
    <location>
        <begin position="106"/>
        <end position="128"/>
    </location>
</feature>
<evidence type="ECO:0000256" key="1">
    <source>
        <dbReference type="ARBA" id="ARBA00004651"/>
    </source>
</evidence>
<comment type="similarity">
    <text evidence="2">Belongs to the amino acid-polyamine-organocation (APC) superfamily. Amino acid transporter (AAT) (TC 2.A.3.1) family.</text>
</comment>
<dbReference type="Gene3D" id="1.20.1740.10">
    <property type="entry name" value="Amino acid/polyamine transporter I"/>
    <property type="match status" value="1"/>
</dbReference>
<evidence type="ECO:0000256" key="8">
    <source>
        <dbReference type="ARBA" id="ARBA00023136"/>
    </source>
</evidence>
<dbReference type="OrthoDB" id="5297508at2"/>
<keyword evidence="5 9" id="KW-0812">Transmembrane</keyword>
<keyword evidence="3" id="KW-0813">Transport</keyword>
<reference evidence="11 12" key="1">
    <citation type="submission" date="2019-06" db="EMBL/GenBank/DDBJ databases">
        <title>Sequencing the genomes of 1000 actinobacteria strains.</title>
        <authorList>
            <person name="Klenk H.-P."/>
        </authorList>
    </citation>
    <scope>NUCLEOTIDE SEQUENCE [LARGE SCALE GENOMIC DNA]</scope>
    <source>
        <strain evidence="11 12">DSM 24617</strain>
    </source>
</reference>
<name>A0A542X9R9_9MICO</name>
<dbReference type="PANTHER" id="PTHR43495:SF2">
    <property type="entry name" value="D-SERINE_D-ALANINE_GLYCINE TRANSPORTER"/>
    <property type="match status" value="1"/>
</dbReference>
<evidence type="ECO:0000313" key="11">
    <source>
        <dbReference type="EMBL" id="TQL32579.1"/>
    </source>
</evidence>
<keyword evidence="7 9" id="KW-1133">Transmembrane helix</keyword>
<dbReference type="PANTHER" id="PTHR43495">
    <property type="entry name" value="GABA PERMEASE"/>
    <property type="match status" value="1"/>
</dbReference>
<evidence type="ECO:0000256" key="4">
    <source>
        <dbReference type="ARBA" id="ARBA00022475"/>
    </source>
</evidence>
<feature type="transmembrane region" description="Helical" evidence="9">
    <location>
        <begin position="167"/>
        <end position="188"/>
    </location>
</feature>
<evidence type="ECO:0000256" key="6">
    <source>
        <dbReference type="ARBA" id="ARBA00022970"/>
    </source>
</evidence>